<dbReference type="SMART" id="SM00054">
    <property type="entry name" value="EFh"/>
    <property type="match status" value="3"/>
</dbReference>
<dbReference type="InterPro" id="IPR002048">
    <property type="entry name" value="EF_hand_dom"/>
</dbReference>
<proteinExistence type="evidence at transcript level"/>
<reference evidence="6" key="1">
    <citation type="submission" date="2012-05" db="EMBL/GenBank/DDBJ databases">
        <authorList>
            <person name="Krishnakumar V."/>
            <person name="Cheung F."/>
            <person name="Xiao Y."/>
            <person name="Chan A."/>
            <person name="Moskal W.A."/>
            <person name="Town C.D."/>
        </authorList>
    </citation>
    <scope>NUCLEOTIDE SEQUENCE</scope>
</reference>
<dbReference type="InterPro" id="IPR018247">
    <property type="entry name" value="EF_Hand_1_Ca_BS"/>
</dbReference>
<keyword evidence="2" id="KW-0479">Metal-binding</keyword>
<protein>
    <recommendedName>
        <fullName evidence="5">EF-hand domain-containing protein</fullName>
    </recommendedName>
</protein>
<evidence type="ECO:0000256" key="4">
    <source>
        <dbReference type="ARBA" id="ARBA00022837"/>
    </source>
</evidence>
<keyword evidence="3" id="KW-0677">Repeat</keyword>
<evidence type="ECO:0000313" key="6">
    <source>
        <dbReference type="EMBL" id="AFK41934.1"/>
    </source>
</evidence>
<organism evidence="6">
    <name type="scientific">Lotus japonicus</name>
    <name type="common">Lotus corniculatus var. japonicus</name>
    <dbReference type="NCBI Taxonomy" id="34305"/>
    <lineage>
        <taxon>Eukaryota</taxon>
        <taxon>Viridiplantae</taxon>
        <taxon>Streptophyta</taxon>
        <taxon>Embryophyta</taxon>
        <taxon>Tracheophyta</taxon>
        <taxon>Spermatophyta</taxon>
        <taxon>Magnoliopsida</taxon>
        <taxon>eudicotyledons</taxon>
        <taxon>Gunneridae</taxon>
        <taxon>Pentapetalae</taxon>
        <taxon>rosids</taxon>
        <taxon>fabids</taxon>
        <taxon>Fabales</taxon>
        <taxon>Fabaceae</taxon>
        <taxon>Papilionoideae</taxon>
        <taxon>50 kb inversion clade</taxon>
        <taxon>NPAAA clade</taxon>
        <taxon>Hologalegina</taxon>
        <taxon>robinioid clade</taxon>
        <taxon>Loteae</taxon>
        <taxon>Lotus</taxon>
    </lineage>
</organism>
<feature type="domain" description="EF-hand" evidence="5">
    <location>
        <begin position="50"/>
        <end position="85"/>
    </location>
</feature>
<comment type="function">
    <text evidence="1">Potential calcium sensor.</text>
</comment>
<evidence type="ECO:0000256" key="3">
    <source>
        <dbReference type="ARBA" id="ARBA00022737"/>
    </source>
</evidence>
<dbReference type="PROSITE" id="PS00018">
    <property type="entry name" value="EF_HAND_1"/>
    <property type="match status" value="2"/>
</dbReference>
<dbReference type="Pfam" id="PF13833">
    <property type="entry name" value="EF-hand_8"/>
    <property type="match status" value="1"/>
</dbReference>
<dbReference type="FunFam" id="1.10.238.10:FF:000089">
    <property type="entry name" value="calmodulin-like protein 3"/>
    <property type="match status" value="1"/>
</dbReference>
<dbReference type="Gene3D" id="1.10.238.10">
    <property type="entry name" value="EF-hand"/>
    <property type="match status" value="2"/>
</dbReference>
<dbReference type="GO" id="GO:0005509">
    <property type="term" value="F:calcium ion binding"/>
    <property type="evidence" value="ECO:0007669"/>
    <property type="project" value="InterPro"/>
</dbReference>
<feature type="domain" description="EF-hand" evidence="5">
    <location>
        <begin position="5"/>
        <end position="40"/>
    </location>
</feature>
<dbReference type="InterPro" id="IPR039647">
    <property type="entry name" value="EF_hand_pair_protein_CML-like"/>
</dbReference>
<evidence type="ECO:0000256" key="1">
    <source>
        <dbReference type="ARBA" id="ARBA00003291"/>
    </source>
</evidence>
<keyword evidence="4" id="KW-0106">Calcium</keyword>
<dbReference type="GO" id="GO:0005737">
    <property type="term" value="C:cytoplasm"/>
    <property type="evidence" value="ECO:0007669"/>
    <property type="project" value="UniProtKB-ARBA"/>
</dbReference>
<dbReference type="EMBL" id="BT142140">
    <property type="protein sequence ID" value="AFK41934.1"/>
    <property type="molecule type" value="mRNA"/>
</dbReference>
<dbReference type="PANTHER" id="PTHR10891">
    <property type="entry name" value="EF-HAND CALCIUM-BINDING DOMAIN CONTAINING PROTEIN"/>
    <property type="match status" value="1"/>
</dbReference>
<dbReference type="CDD" id="cd00051">
    <property type="entry name" value="EFh"/>
    <property type="match status" value="1"/>
</dbReference>
<dbReference type="Pfam" id="PF13499">
    <property type="entry name" value="EF-hand_7"/>
    <property type="match status" value="1"/>
</dbReference>
<accession>I3SNU2</accession>
<evidence type="ECO:0000256" key="2">
    <source>
        <dbReference type="ARBA" id="ARBA00022723"/>
    </source>
</evidence>
<name>I3SNU2_LOTJA</name>
<dbReference type="AlphaFoldDB" id="I3SNU2"/>
<sequence>MRISMTGTEVDDVVVKFDSNGDGLLDFDEFCLLTMAMSGGDEKEGGGEDEVEGNLKEAFDVFDKDEDGLTSVEELALVLTSLGLREGKKIEECREMIKKVDMDGDGMVNFNEFKKMMINGGKLVFAT</sequence>
<evidence type="ECO:0000259" key="5">
    <source>
        <dbReference type="PROSITE" id="PS50222"/>
    </source>
</evidence>
<feature type="domain" description="EF-hand" evidence="5">
    <location>
        <begin position="88"/>
        <end position="123"/>
    </location>
</feature>
<dbReference type="PROSITE" id="PS50222">
    <property type="entry name" value="EF_HAND_2"/>
    <property type="match status" value="3"/>
</dbReference>
<dbReference type="InterPro" id="IPR011992">
    <property type="entry name" value="EF-hand-dom_pair"/>
</dbReference>
<dbReference type="SUPFAM" id="SSF47473">
    <property type="entry name" value="EF-hand"/>
    <property type="match status" value="1"/>
</dbReference>